<keyword evidence="1" id="KW-1133">Transmembrane helix</keyword>
<protein>
    <submittedName>
        <fullName evidence="2">Uncharacterized protein</fullName>
    </submittedName>
</protein>
<feature type="transmembrane region" description="Helical" evidence="1">
    <location>
        <begin position="60"/>
        <end position="81"/>
    </location>
</feature>
<dbReference type="KEGG" id="tog:HNI00_20360"/>
<keyword evidence="1" id="KW-0812">Transmembrane</keyword>
<proteinExistence type="predicted"/>
<sequence length="112" mass="11926">MRITLSRLRQDGLYFLQGIAGTCVVMGGLAIALTSFTLLLSAFAPGRFREMIRDNLPPDLPLVLVALLVGLAAFLTLLVWARFTSRRLALWTGGVLGAIALLSMVAAAIASP</sequence>
<accession>A0AA96Y6K3</accession>
<dbReference type="AlphaFoldDB" id="A0AA96Y6K3"/>
<gene>
    <name evidence="2" type="ORF">HNI00_20360</name>
</gene>
<organism evidence="2">
    <name type="scientific">Thermoleptolyngbya oregonensis NK1-22</name>
    <dbReference type="NCBI Taxonomy" id="2547457"/>
    <lineage>
        <taxon>Bacteria</taxon>
        <taxon>Bacillati</taxon>
        <taxon>Cyanobacteriota</taxon>
        <taxon>Cyanophyceae</taxon>
        <taxon>Oculatellales</taxon>
        <taxon>Oculatellaceae</taxon>
        <taxon>Thermoleptolyngbya</taxon>
    </lineage>
</organism>
<feature type="transmembrane region" description="Helical" evidence="1">
    <location>
        <begin position="88"/>
        <end position="110"/>
    </location>
</feature>
<keyword evidence="1" id="KW-0472">Membrane</keyword>
<dbReference type="EMBL" id="CP053540">
    <property type="protein sequence ID" value="WOB45226.1"/>
    <property type="molecule type" value="Genomic_DNA"/>
</dbReference>
<feature type="transmembrane region" description="Helical" evidence="1">
    <location>
        <begin position="12"/>
        <end position="40"/>
    </location>
</feature>
<reference evidence="2" key="1">
    <citation type="submission" date="2020-05" db="EMBL/GenBank/DDBJ databases">
        <authorList>
            <person name="Zhu T."/>
            <person name="Keshari N."/>
            <person name="Lu X."/>
        </authorList>
    </citation>
    <scope>NUCLEOTIDE SEQUENCE</scope>
    <source>
        <strain evidence="2">NK1-22</strain>
    </source>
</reference>
<evidence type="ECO:0000256" key="1">
    <source>
        <dbReference type="SAM" id="Phobius"/>
    </source>
</evidence>
<evidence type="ECO:0000313" key="2">
    <source>
        <dbReference type="EMBL" id="WOB45226.1"/>
    </source>
</evidence>
<name>A0AA96Y6K3_9CYAN</name>
<dbReference type="RefSeq" id="WP_316788965.1">
    <property type="nucleotide sequence ID" value="NZ_CP053540.1"/>
</dbReference>